<dbReference type="Proteomes" id="UP000664265">
    <property type="component" value="Unassembled WGS sequence"/>
</dbReference>
<dbReference type="Gene3D" id="3.30.200.20">
    <property type="entry name" value="Phosphorylase Kinase, domain 1"/>
    <property type="match status" value="1"/>
</dbReference>
<evidence type="ECO:0000313" key="4">
    <source>
        <dbReference type="Proteomes" id="UP000664265"/>
    </source>
</evidence>
<accession>A0ABS3M837</accession>
<evidence type="ECO:0000259" key="1">
    <source>
        <dbReference type="Pfam" id="PF01636"/>
    </source>
</evidence>
<evidence type="ECO:0000259" key="2">
    <source>
        <dbReference type="Pfam" id="PF22740"/>
    </source>
</evidence>
<dbReference type="RefSeq" id="WP_107582276.1">
    <property type="nucleotide sequence ID" value="NZ_JAERMS010000050.1"/>
</dbReference>
<comment type="caution">
    <text evidence="3">The sequence shown here is derived from an EMBL/GenBank/DDBJ whole genome shotgun (WGS) entry which is preliminary data.</text>
</comment>
<dbReference type="InterPro" id="IPR053931">
    <property type="entry name" value="RapZ_C"/>
</dbReference>
<proteinExistence type="predicted"/>
<gene>
    <name evidence="3" type="ORF">JHU38_11245</name>
</gene>
<sequence length="533" mass="61474">MQKLLDLYKSWTGQEPSQVEKLPGSGSNRIYFRFTAADGSSLIGVKGTSRDENHAFIYLDCHFSARKLPVPQVLTVSDDELYYLQTDLGRRSLFDAIKGGREAGGRYNQKEKELLKRTIVALPEIQIRGARGLDWSNCYPQPEFDTDSVLFDLNYFKYCFLKATGLDFHELKLEANFRMFAKDLASESNESFLYRDFQARNIMLNEDGNPYFIDFQGGRKGPYYYDLASFLWQASAKYPFKLRRELIFDYYNSLKNYTEVPSERHFVERLSLFVLFRTLQVLGAYGFRGYFERKKHFLDSIPPAMQNLRELLKMNAEIFPYPYMMDMLRRLCALPLFAVQEPHVNPRADGFKTARTNIYAAHPQDGPATFSKYDGKGPLVVKVFSFSYRKGIPEDESGNGGGYVFDCRSTHNPGRYEPYKQLTGLDEPVIRFLEDDGEILKFLDSVYQLADHHVARYIQRGFTSLMFSFGCTGGQHRSVYSAQHLAEHIHEKFGVEVRICHREQNIEKTLEASSALALSDAIQVNSMIKDLRR</sequence>
<dbReference type="PANTHER" id="PTHR30448">
    <property type="entry name" value="RNASE ADAPTER PROTEIN RAPZ"/>
    <property type="match status" value="1"/>
</dbReference>
<reference evidence="3 4" key="1">
    <citation type="submission" date="2021-01" db="EMBL/GenBank/DDBJ databases">
        <title>Prevotella A2931 sp. nov.</title>
        <authorList>
            <person name="Buhl M."/>
            <person name="Oberhettinger P."/>
        </authorList>
    </citation>
    <scope>NUCLEOTIDE SEQUENCE [LARGE SCALE GENOMIC DNA]</scope>
    <source>
        <strain evidence="3 4">A2931</strain>
    </source>
</reference>
<dbReference type="Pfam" id="PF01636">
    <property type="entry name" value="APH"/>
    <property type="match status" value="1"/>
</dbReference>
<dbReference type="Gene3D" id="3.90.1200.10">
    <property type="match status" value="1"/>
</dbReference>
<protein>
    <submittedName>
        <fullName evidence="3">Phosphotransferase</fullName>
    </submittedName>
</protein>
<feature type="domain" description="Aminoglycoside phosphotransferase" evidence="1">
    <location>
        <begin position="21"/>
        <end position="250"/>
    </location>
</feature>
<dbReference type="EMBL" id="JAERMS010000050">
    <property type="protein sequence ID" value="MBO1364332.1"/>
    <property type="molecule type" value="Genomic_DNA"/>
</dbReference>
<dbReference type="Pfam" id="PF22740">
    <property type="entry name" value="PapZ_C"/>
    <property type="match status" value="1"/>
</dbReference>
<organism evidence="3 4">
    <name type="scientific">Prevotella illustrans</name>
    <dbReference type="NCBI Taxonomy" id="2800387"/>
    <lineage>
        <taxon>Bacteria</taxon>
        <taxon>Pseudomonadati</taxon>
        <taxon>Bacteroidota</taxon>
        <taxon>Bacteroidia</taxon>
        <taxon>Bacteroidales</taxon>
        <taxon>Prevotellaceae</taxon>
        <taxon>Prevotella</taxon>
    </lineage>
</organism>
<feature type="domain" description="RapZ C-terminal" evidence="2">
    <location>
        <begin position="380"/>
        <end position="504"/>
    </location>
</feature>
<dbReference type="SUPFAM" id="SSF56112">
    <property type="entry name" value="Protein kinase-like (PK-like)"/>
    <property type="match status" value="1"/>
</dbReference>
<dbReference type="InterPro" id="IPR005337">
    <property type="entry name" value="RapZ-like"/>
</dbReference>
<keyword evidence="4" id="KW-1185">Reference proteome</keyword>
<dbReference type="InterPro" id="IPR011009">
    <property type="entry name" value="Kinase-like_dom_sf"/>
</dbReference>
<evidence type="ECO:0000313" key="3">
    <source>
        <dbReference type="EMBL" id="MBO1364332.1"/>
    </source>
</evidence>
<dbReference type="PANTHER" id="PTHR30448:SF0">
    <property type="entry name" value="RNASE ADAPTER PROTEIN RAPZ"/>
    <property type="match status" value="1"/>
</dbReference>
<dbReference type="InterPro" id="IPR002575">
    <property type="entry name" value="Aminoglycoside_PTrfase"/>
</dbReference>
<name>A0ABS3M837_9BACT</name>